<dbReference type="EMBL" id="CP000481">
    <property type="protein sequence ID" value="ABK53353.1"/>
    <property type="molecule type" value="Genomic_DNA"/>
</dbReference>
<dbReference type="InterPro" id="IPR036117">
    <property type="entry name" value="DhaL_dom_sf"/>
</dbReference>
<dbReference type="InterPro" id="IPR048394">
    <property type="entry name" value="FakA-like_M"/>
</dbReference>
<reference evidence="2 3" key="1">
    <citation type="journal article" date="2009" name="Genome Res.">
        <title>Complete genome of the cellulolytic thermophile Acidothermus cellulolyticus 11B provides insights into its ecophysiological and evolutionary adaptations.</title>
        <authorList>
            <person name="Barabote R.D."/>
            <person name="Xie G."/>
            <person name="Leu D.H."/>
            <person name="Normand P."/>
            <person name="Necsulea A."/>
            <person name="Daubin V."/>
            <person name="Medigue C."/>
            <person name="Adney W.S."/>
            <person name="Xu X.C."/>
            <person name="Lapidus A."/>
            <person name="Parales R.E."/>
            <person name="Detter C."/>
            <person name="Pujic P."/>
            <person name="Bruce D."/>
            <person name="Lavire C."/>
            <person name="Challacombe J.F."/>
            <person name="Brettin T.S."/>
            <person name="Berry A.M."/>
        </authorList>
    </citation>
    <scope>NUCLEOTIDE SEQUENCE [LARGE SCALE GENOMIC DNA]</scope>
    <source>
        <strain evidence="3">ATCC 43068 / DSM 8971 / 11B</strain>
    </source>
</reference>
<accession>A0LV93</accession>
<dbReference type="InterPro" id="IPR050270">
    <property type="entry name" value="DegV_domain_contain"/>
</dbReference>
<keyword evidence="3" id="KW-1185">Reference proteome</keyword>
<organism evidence="2 3">
    <name type="scientific">Acidothermus cellulolyticus (strain ATCC 43068 / DSM 8971 / 11B)</name>
    <dbReference type="NCBI Taxonomy" id="351607"/>
    <lineage>
        <taxon>Bacteria</taxon>
        <taxon>Bacillati</taxon>
        <taxon>Actinomycetota</taxon>
        <taxon>Actinomycetes</taxon>
        <taxon>Acidothermales</taxon>
        <taxon>Acidothermaceae</taxon>
        <taxon>Acidothermus</taxon>
    </lineage>
</organism>
<feature type="domain" description="DhaL" evidence="1">
    <location>
        <begin position="8"/>
        <end position="193"/>
    </location>
</feature>
<gene>
    <name evidence="2" type="ordered locus">Acel_1581</name>
</gene>
<dbReference type="Proteomes" id="UP000008221">
    <property type="component" value="Chromosome"/>
</dbReference>
<sequence length="322" mass="32997">MLYRLDGAAVRRWWSHAVDILGVLRTEIDALNVFPVADADTGTNLYRTLHAGLPSGDDDGGDLRATARRCVLHACGSSGAILGAFLTGLAGAAQLPWDGARLADALARGAAAAYGAVAEPVAGTMLSVLQAAAHAAADSAEAGGTVADVSDAAVDAARTALLRTPEELPVLRAAGVVDAGGCGVLVIYEALRDVVHDHSDRRPGRMSMDQLLGVDRERLSSGAARTAASGVRCHADRDVEVMYTWQGTEENAAALRADLQAIGADVVLAGLDGVWQVHVHTAHPDQAIAAGSRNGVVSASRITGITAGEAVPDDEGDPAPGR</sequence>
<name>A0LV93_ACIC1</name>
<proteinExistence type="predicted"/>
<evidence type="ECO:0000259" key="1">
    <source>
        <dbReference type="PROSITE" id="PS51480"/>
    </source>
</evidence>
<dbReference type="Gene3D" id="1.25.40.340">
    <property type="match status" value="1"/>
</dbReference>
<dbReference type="InParanoid" id="A0LV93"/>
<dbReference type="PROSITE" id="PS51480">
    <property type="entry name" value="DHAL"/>
    <property type="match status" value="1"/>
</dbReference>
<protein>
    <submittedName>
        <fullName evidence="2">Dak phosphatase</fullName>
    </submittedName>
</protein>
<dbReference type="Pfam" id="PF21645">
    <property type="entry name" value="FakA-like_M"/>
    <property type="match status" value="1"/>
</dbReference>
<dbReference type="GO" id="GO:0006071">
    <property type="term" value="P:glycerol metabolic process"/>
    <property type="evidence" value="ECO:0007669"/>
    <property type="project" value="InterPro"/>
</dbReference>
<dbReference type="PANTHER" id="PTHR33434:SF4">
    <property type="entry name" value="PHOSPHATASE PROTEIN"/>
    <property type="match status" value="1"/>
</dbReference>
<dbReference type="STRING" id="351607.Acel_1581"/>
<dbReference type="Pfam" id="PF02734">
    <property type="entry name" value="Dak2"/>
    <property type="match status" value="1"/>
</dbReference>
<dbReference type="GO" id="GO:0004371">
    <property type="term" value="F:glycerone kinase activity"/>
    <property type="evidence" value="ECO:0007669"/>
    <property type="project" value="InterPro"/>
</dbReference>
<dbReference type="SMART" id="SM01120">
    <property type="entry name" value="Dak2"/>
    <property type="match status" value="1"/>
</dbReference>
<dbReference type="FunCoup" id="A0LV93">
    <property type="interactions" value="1"/>
</dbReference>
<evidence type="ECO:0000313" key="3">
    <source>
        <dbReference type="Proteomes" id="UP000008221"/>
    </source>
</evidence>
<dbReference type="eggNOG" id="COG1461">
    <property type="taxonomic scope" value="Bacteria"/>
</dbReference>
<dbReference type="KEGG" id="ace:Acel_1581"/>
<dbReference type="SUPFAM" id="SSF101473">
    <property type="entry name" value="DhaL-like"/>
    <property type="match status" value="1"/>
</dbReference>
<dbReference type="HOGENOM" id="CLU_801247_0_0_11"/>
<dbReference type="AlphaFoldDB" id="A0LV93"/>
<dbReference type="OrthoDB" id="9760324at2"/>
<dbReference type="RefSeq" id="WP_011720416.1">
    <property type="nucleotide sequence ID" value="NC_008578.1"/>
</dbReference>
<evidence type="ECO:0000313" key="2">
    <source>
        <dbReference type="EMBL" id="ABK53353.1"/>
    </source>
</evidence>
<dbReference type="InterPro" id="IPR004007">
    <property type="entry name" value="DhaL_dom"/>
</dbReference>
<dbReference type="PANTHER" id="PTHR33434">
    <property type="entry name" value="DEGV DOMAIN-CONTAINING PROTEIN DR_1986-RELATED"/>
    <property type="match status" value="1"/>
</dbReference>